<feature type="domain" description="Glucose-methanol-choline oxidoreductase N-terminal" evidence="5">
    <location>
        <begin position="336"/>
        <end position="350"/>
    </location>
</feature>
<evidence type="ECO:0000313" key="6">
    <source>
        <dbReference type="EMBL" id="GET93405.1"/>
    </source>
</evidence>
<dbReference type="Gene3D" id="3.50.50.60">
    <property type="entry name" value="FAD/NAD(P)-binding domain"/>
    <property type="match status" value="1"/>
</dbReference>
<dbReference type="InterPro" id="IPR007867">
    <property type="entry name" value="GMC_OxRtase_C"/>
</dbReference>
<dbReference type="PROSITE" id="PS00624">
    <property type="entry name" value="GMC_OXRED_2"/>
    <property type="match status" value="1"/>
</dbReference>
<dbReference type="PANTHER" id="PTHR11552">
    <property type="entry name" value="GLUCOSE-METHANOL-CHOLINE GMC OXIDOREDUCTASE"/>
    <property type="match status" value="1"/>
</dbReference>
<gene>
    <name evidence="6" type="ORF">LtaPh_3633200</name>
</gene>
<dbReference type="InterPro" id="IPR012132">
    <property type="entry name" value="GMC_OxRdtase"/>
</dbReference>
<dbReference type="SUPFAM" id="SSF51905">
    <property type="entry name" value="FAD/NAD(P)-binding domain"/>
    <property type="match status" value="1"/>
</dbReference>
<sequence>MLLWKRLLPRTHVCYLHPQLPPPPPLRLRCPLLCLSSQGQRRDAVSTPCNTLRDQRRWCTVHLALQPCSYSLLRWRDMNKAYDIIVIGSGAAGCAAARACALQNPAASIALIEQGSRAAVPQAMRVPLMQPYIASMRKARPFLQTLACVAEENLAGRSLPYTLGRGLGGSCLCNDMKYMRGTRKDYEAWADASWTYDTLLPVFKSLEANSRGGSRDHGEDGLLLVTDAQRSNIDSGMNVRFFEACEAAGVPVTNDFNTGEADGFSAMQSYIDEGVRVQPFDALITSMQHHTPNLDLLDETCAERIHCTAGKVRSVEVSHLRDKKVLEARHVVVCAGTLRTPLLLQRSGIGAKGTVLDAPAVGQNLITTSTADLVFRIRNPSNVYSKSISWRNSSYLYRQWCEYSENRTGVFSSFVEGAAYVRSQKGQDAPDLSILFFRTPQMGMADWPRSWPMDGFTMRVTHHYPSSRGEVLYDNSTGTTLIRNKMLSTKEDVLAMDEGVKWVGLLTTCDGALRSVYHVDEKGRHVSPFWSYGAALHHPRGGLTTQLSTAAFLAENVKSGGDLYGTCAMGTVVDSQLRVNGVDGLFVADSSVVPVPTVASSSTLGSVIGTRVASFIH</sequence>
<name>A0A640KW80_LEITA</name>
<dbReference type="Pfam" id="PF05199">
    <property type="entry name" value="GMC_oxred_C"/>
    <property type="match status" value="1"/>
</dbReference>
<reference evidence="6" key="1">
    <citation type="submission" date="2019-11" db="EMBL/GenBank/DDBJ databases">
        <title>Leishmania tarentolae CDS.</title>
        <authorList>
            <person name="Goto Y."/>
            <person name="Yamagishi J."/>
        </authorList>
    </citation>
    <scope>NUCLEOTIDE SEQUENCE [LARGE SCALE GENOMIC DNA]</scope>
    <source>
        <strain evidence="6">Parrot Tar II</strain>
    </source>
</reference>
<comment type="cofactor">
    <cofactor evidence="1">
        <name>FAD</name>
        <dbReference type="ChEBI" id="CHEBI:57692"/>
    </cofactor>
</comment>
<dbReference type="GO" id="GO:0016614">
    <property type="term" value="F:oxidoreductase activity, acting on CH-OH group of donors"/>
    <property type="evidence" value="ECO:0007669"/>
    <property type="project" value="InterPro"/>
</dbReference>
<evidence type="ECO:0000256" key="3">
    <source>
        <dbReference type="ARBA" id="ARBA00022630"/>
    </source>
</evidence>
<dbReference type="InterPro" id="IPR036188">
    <property type="entry name" value="FAD/NAD-bd_sf"/>
</dbReference>
<evidence type="ECO:0000256" key="4">
    <source>
        <dbReference type="ARBA" id="ARBA00022827"/>
    </source>
</evidence>
<dbReference type="InterPro" id="IPR000172">
    <property type="entry name" value="GMC_OxRdtase_N"/>
</dbReference>
<keyword evidence="4" id="KW-0274">FAD</keyword>
<evidence type="ECO:0000256" key="2">
    <source>
        <dbReference type="ARBA" id="ARBA00010790"/>
    </source>
</evidence>
<evidence type="ECO:0000256" key="1">
    <source>
        <dbReference type="ARBA" id="ARBA00001974"/>
    </source>
</evidence>
<keyword evidence="7" id="KW-1185">Reference proteome</keyword>
<dbReference type="VEuPathDB" id="TriTrypDB:LtaPh_3633200"/>
<comment type="similarity">
    <text evidence="2">Belongs to the GMC oxidoreductase family.</text>
</comment>
<evidence type="ECO:0000313" key="7">
    <source>
        <dbReference type="Proteomes" id="UP000419144"/>
    </source>
</evidence>
<organism evidence="6 7">
    <name type="scientific">Leishmania tarentolae</name>
    <name type="common">Sauroleishmania tarentolae</name>
    <dbReference type="NCBI Taxonomy" id="5689"/>
    <lineage>
        <taxon>Eukaryota</taxon>
        <taxon>Discoba</taxon>
        <taxon>Euglenozoa</taxon>
        <taxon>Kinetoplastea</taxon>
        <taxon>Metakinetoplastina</taxon>
        <taxon>Trypanosomatida</taxon>
        <taxon>Trypanosomatidae</taxon>
        <taxon>Leishmaniinae</taxon>
        <taxon>Leishmania</taxon>
        <taxon>lizard Leishmania</taxon>
    </lineage>
</organism>
<accession>A0A640KW80</accession>
<keyword evidence="3" id="KW-0285">Flavoprotein</keyword>
<dbReference type="AlphaFoldDB" id="A0A640KW80"/>
<dbReference type="GO" id="GO:0050660">
    <property type="term" value="F:flavin adenine dinucleotide binding"/>
    <property type="evidence" value="ECO:0007669"/>
    <property type="project" value="InterPro"/>
</dbReference>
<dbReference type="OrthoDB" id="269227at2759"/>
<dbReference type="Proteomes" id="UP000419144">
    <property type="component" value="Unassembled WGS sequence"/>
</dbReference>
<dbReference type="PIRSF" id="PIRSF000137">
    <property type="entry name" value="Alcohol_oxidase"/>
    <property type="match status" value="1"/>
</dbReference>
<dbReference type="EMBL" id="BLBS01000057">
    <property type="protein sequence ID" value="GET93405.1"/>
    <property type="molecule type" value="Genomic_DNA"/>
</dbReference>
<dbReference type="PANTHER" id="PTHR11552:SF147">
    <property type="entry name" value="CHOLINE DEHYDROGENASE, MITOCHONDRIAL"/>
    <property type="match status" value="1"/>
</dbReference>
<proteinExistence type="inferred from homology"/>
<comment type="caution">
    <text evidence="6">The sequence shown here is derived from an EMBL/GenBank/DDBJ whole genome shotgun (WGS) entry which is preliminary data.</text>
</comment>
<dbReference type="Pfam" id="PF00732">
    <property type="entry name" value="GMC_oxred_N"/>
    <property type="match status" value="1"/>
</dbReference>
<protein>
    <submittedName>
        <fullName evidence="6">Oxidoreductase, putative</fullName>
    </submittedName>
</protein>
<dbReference type="SUPFAM" id="SSF54373">
    <property type="entry name" value="FAD-linked reductases, C-terminal domain"/>
    <property type="match status" value="1"/>
</dbReference>
<dbReference type="Gene3D" id="3.30.410.40">
    <property type="match status" value="1"/>
</dbReference>
<evidence type="ECO:0000259" key="5">
    <source>
        <dbReference type="PROSITE" id="PS00624"/>
    </source>
</evidence>